<feature type="chain" id="PRO_5014608162" evidence="1">
    <location>
        <begin position="24"/>
        <end position="74"/>
    </location>
</feature>
<evidence type="ECO:0000313" key="2">
    <source>
        <dbReference type="EMBL" id="SJX63467.1"/>
    </source>
</evidence>
<dbReference type="AlphaFoldDB" id="A0A2N8UEQ4"/>
<sequence>MKLTSFAFATASALLFMAMTVAARCKCGPDQHCCADPRNPHSSSCSYDGNCPTGQILYEDAVREYEAAKAKARK</sequence>
<name>A0A2N8UEQ4_9BASI</name>
<evidence type="ECO:0000256" key="1">
    <source>
        <dbReference type="SAM" id="SignalP"/>
    </source>
</evidence>
<reference evidence="2 3" key="1">
    <citation type="submission" date="2017-02" db="EMBL/GenBank/DDBJ databases">
        <authorList>
            <person name="Peterson S.W."/>
        </authorList>
    </citation>
    <scope>NUCLEOTIDE SEQUENCE [LARGE SCALE GENOMIC DNA]</scope>
    <source>
        <strain evidence="2 3">SRS1_H2-8</strain>
    </source>
</reference>
<feature type="signal peptide" evidence="1">
    <location>
        <begin position="1"/>
        <end position="23"/>
    </location>
</feature>
<dbReference type="Proteomes" id="UP000239563">
    <property type="component" value="Chromosome VIII"/>
</dbReference>
<protein>
    <submittedName>
        <fullName evidence="2">Uncharacterized protein</fullName>
    </submittedName>
</protein>
<keyword evidence="1" id="KW-0732">Signal</keyword>
<accession>A0A2N8UEQ4</accession>
<dbReference type="EMBL" id="LT795061">
    <property type="protein sequence ID" value="SJX63467.1"/>
    <property type="molecule type" value="Genomic_DNA"/>
</dbReference>
<evidence type="ECO:0000313" key="3">
    <source>
        <dbReference type="Proteomes" id="UP000239563"/>
    </source>
</evidence>
<proteinExistence type="predicted"/>
<organism evidence="2 3">
    <name type="scientific">Sporisorium reilianum f. sp. reilianum</name>
    <dbReference type="NCBI Taxonomy" id="72559"/>
    <lineage>
        <taxon>Eukaryota</taxon>
        <taxon>Fungi</taxon>
        <taxon>Dikarya</taxon>
        <taxon>Basidiomycota</taxon>
        <taxon>Ustilaginomycotina</taxon>
        <taxon>Ustilaginomycetes</taxon>
        <taxon>Ustilaginales</taxon>
        <taxon>Ustilaginaceae</taxon>
        <taxon>Sporisorium</taxon>
    </lineage>
</organism>
<gene>
    <name evidence="2" type="ORF">SRS1_14223</name>
</gene>